<keyword evidence="2" id="KW-1185">Reference proteome</keyword>
<accession>A0ACC0LX49</accession>
<gene>
    <name evidence="1" type="ORF">RHMOL_Rhmol11G0254800</name>
</gene>
<dbReference type="EMBL" id="CM046398">
    <property type="protein sequence ID" value="KAI8532914.1"/>
    <property type="molecule type" value="Genomic_DNA"/>
</dbReference>
<organism evidence="1 2">
    <name type="scientific">Rhododendron molle</name>
    <name type="common">Chinese azalea</name>
    <name type="synonym">Azalea mollis</name>
    <dbReference type="NCBI Taxonomy" id="49168"/>
    <lineage>
        <taxon>Eukaryota</taxon>
        <taxon>Viridiplantae</taxon>
        <taxon>Streptophyta</taxon>
        <taxon>Embryophyta</taxon>
        <taxon>Tracheophyta</taxon>
        <taxon>Spermatophyta</taxon>
        <taxon>Magnoliopsida</taxon>
        <taxon>eudicotyledons</taxon>
        <taxon>Gunneridae</taxon>
        <taxon>Pentapetalae</taxon>
        <taxon>asterids</taxon>
        <taxon>Ericales</taxon>
        <taxon>Ericaceae</taxon>
        <taxon>Ericoideae</taxon>
        <taxon>Rhodoreae</taxon>
        <taxon>Rhododendron</taxon>
    </lineage>
</organism>
<evidence type="ECO:0000313" key="1">
    <source>
        <dbReference type="EMBL" id="KAI8532914.1"/>
    </source>
</evidence>
<dbReference type="Proteomes" id="UP001062846">
    <property type="component" value="Chromosome 11"/>
</dbReference>
<name>A0ACC0LX49_RHOML</name>
<evidence type="ECO:0000313" key="2">
    <source>
        <dbReference type="Proteomes" id="UP001062846"/>
    </source>
</evidence>
<protein>
    <submittedName>
        <fullName evidence="1">Uncharacterized protein</fullName>
    </submittedName>
</protein>
<sequence>MNVQSVITVGSLDGRMENIIFNQLSFKEAFLLVNSNFQLESYGRIVGGCPGQLARISTNLFLGPVKEEKSHTMNTATCKESHVKKKQSNRDI</sequence>
<proteinExistence type="predicted"/>
<reference evidence="1" key="1">
    <citation type="submission" date="2022-02" db="EMBL/GenBank/DDBJ databases">
        <title>Plant Genome Project.</title>
        <authorList>
            <person name="Zhang R.-G."/>
        </authorList>
    </citation>
    <scope>NUCLEOTIDE SEQUENCE</scope>
    <source>
        <strain evidence="1">AT1</strain>
    </source>
</reference>
<comment type="caution">
    <text evidence="1">The sequence shown here is derived from an EMBL/GenBank/DDBJ whole genome shotgun (WGS) entry which is preliminary data.</text>
</comment>